<proteinExistence type="predicted"/>
<evidence type="ECO:0000256" key="6">
    <source>
        <dbReference type="SAM" id="Phobius"/>
    </source>
</evidence>
<dbReference type="InterPro" id="IPR003838">
    <property type="entry name" value="ABC3_permease_C"/>
</dbReference>
<name>A0A512REE6_9BACT</name>
<dbReference type="OrthoDB" id="5933722at2"/>
<dbReference type="GO" id="GO:0022857">
    <property type="term" value="F:transmembrane transporter activity"/>
    <property type="evidence" value="ECO:0007669"/>
    <property type="project" value="TreeGrafter"/>
</dbReference>
<comment type="subcellular location">
    <subcellularLocation>
        <location evidence="1">Cell membrane</location>
        <topology evidence="1">Multi-pass membrane protein</topology>
    </subcellularLocation>
</comment>
<keyword evidence="5 6" id="KW-0472">Membrane</keyword>
<dbReference type="InterPro" id="IPR050250">
    <property type="entry name" value="Macrolide_Exporter_MacB"/>
</dbReference>
<dbReference type="InterPro" id="IPR025857">
    <property type="entry name" value="MacB_PCD"/>
</dbReference>
<feature type="transmembrane region" description="Helical" evidence="6">
    <location>
        <begin position="728"/>
        <end position="748"/>
    </location>
</feature>
<keyword evidence="3 6" id="KW-0812">Transmembrane</keyword>
<sequence>MLRNYLKTAFRHLSKNKLYSTINVFGLAAGICCTLLAVFYWTDEHSFDKFHKNNPHIYRITSSFVNEKGERRPAVGSTGHVHGPAFKAGTPEVKHMTRVMGGDIETAMVAADKTIGVKPLWVDSSFFDIFSFGIIQGNAATALKEINSVVLTESLAKKFFNSTDVVGKLLAEEASPSFKALKKPLVVTAVVKDPPGNSSLQFDCLLTFSFMELSFQSNNWFGTWLSTFVLLHPDANLEKVQEKFNVIYARHAKAQVNDPEMNWMSYDPKGRYGLQPMTDLHFNTHLAADGWNESGVVNLAAAGHSYVFMGIALFILAMATINFVNISIAGSLKRAKEVGMRKISGGKSSQIILQFLVESAILCFIAFLIAILLMGVLLPLFNAVTGKGFHFIEIFDWQLLTWFGALFLLVILLNGLYPAVTLSKFEAVKVLYNKPKTGGRNILGRSLVVVQFALAIFLVAGTIVYYSQMNFIRTKDLGYNPSSIFTTSVEGDRGDYNPIISYLGNELRKEPSIKAVSFGNNYGSGDVEINNRKFSALNKAADDQFLSLMEIPLLSGKNVSDADKNGVIVNEAFVKAAGLQHPIGENILSVWFHDSTYRRIVGVFKDYHTASLREPIKPLIIKWPENAAESYVQWIKSDRANQQKALAATARIFKTILPGAIYQYEFLDEKNAAGYKQERRWQKVINFASVLAFILCSLGLFGLAHLSTHQRVKEIGVRKVLGASVGQIVSLFTQSFLKLVILAILISLPVARIVADRWLENFAYRIDVSWWMLALAGFTAIFIAIVTVSMQAINAALVNPVKSLTTE</sequence>
<feature type="transmembrane region" description="Helical" evidence="6">
    <location>
        <begin position="442"/>
        <end position="466"/>
    </location>
</feature>
<keyword evidence="10" id="KW-1185">Reference proteome</keyword>
<feature type="domain" description="ABC3 transporter permease C-terminal" evidence="7">
    <location>
        <begin position="686"/>
        <end position="789"/>
    </location>
</feature>
<feature type="transmembrane region" description="Helical" evidence="6">
    <location>
        <begin position="400"/>
        <end position="422"/>
    </location>
</feature>
<feature type="transmembrane region" description="Helical" evidence="6">
    <location>
        <begin position="351"/>
        <end position="380"/>
    </location>
</feature>
<organism evidence="9 10">
    <name type="scientific">Chitinophaga cymbidii</name>
    <dbReference type="NCBI Taxonomy" id="1096750"/>
    <lineage>
        <taxon>Bacteria</taxon>
        <taxon>Pseudomonadati</taxon>
        <taxon>Bacteroidota</taxon>
        <taxon>Chitinophagia</taxon>
        <taxon>Chitinophagales</taxon>
        <taxon>Chitinophagaceae</taxon>
        <taxon>Chitinophaga</taxon>
    </lineage>
</organism>
<dbReference type="AlphaFoldDB" id="A0A512REE6"/>
<dbReference type="EMBL" id="BKAU01000001">
    <property type="protein sequence ID" value="GEP94062.1"/>
    <property type="molecule type" value="Genomic_DNA"/>
</dbReference>
<evidence type="ECO:0000256" key="4">
    <source>
        <dbReference type="ARBA" id="ARBA00022989"/>
    </source>
</evidence>
<evidence type="ECO:0000259" key="7">
    <source>
        <dbReference type="Pfam" id="PF02687"/>
    </source>
</evidence>
<feature type="domain" description="MacB-like periplasmic core" evidence="8">
    <location>
        <begin position="20"/>
        <end position="244"/>
    </location>
</feature>
<feature type="transmembrane region" description="Helical" evidence="6">
    <location>
        <begin position="306"/>
        <end position="330"/>
    </location>
</feature>
<dbReference type="PANTHER" id="PTHR30572">
    <property type="entry name" value="MEMBRANE COMPONENT OF TRANSPORTER-RELATED"/>
    <property type="match status" value="1"/>
</dbReference>
<dbReference type="PANTHER" id="PTHR30572:SF18">
    <property type="entry name" value="ABC-TYPE MACROLIDE FAMILY EXPORT SYSTEM PERMEASE COMPONENT 2"/>
    <property type="match status" value="1"/>
</dbReference>
<dbReference type="Proteomes" id="UP000321436">
    <property type="component" value="Unassembled WGS sequence"/>
</dbReference>
<keyword evidence="2" id="KW-1003">Cell membrane</keyword>
<dbReference type="Pfam" id="PF12704">
    <property type="entry name" value="MacB_PCD"/>
    <property type="match status" value="1"/>
</dbReference>
<dbReference type="RefSeq" id="WP_146857557.1">
    <property type="nucleotide sequence ID" value="NZ_BKAU01000001.1"/>
</dbReference>
<evidence type="ECO:0000256" key="2">
    <source>
        <dbReference type="ARBA" id="ARBA00022475"/>
    </source>
</evidence>
<evidence type="ECO:0000259" key="8">
    <source>
        <dbReference type="Pfam" id="PF12704"/>
    </source>
</evidence>
<evidence type="ECO:0000256" key="3">
    <source>
        <dbReference type="ARBA" id="ARBA00022692"/>
    </source>
</evidence>
<evidence type="ECO:0000313" key="10">
    <source>
        <dbReference type="Proteomes" id="UP000321436"/>
    </source>
</evidence>
<dbReference type="GO" id="GO:0005886">
    <property type="term" value="C:plasma membrane"/>
    <property type="evidence" value="ECO:0007669"/>
    <property type="project" value="UniProtKB-SubCell"/>
</dbReference>
<accession>A0A512REE6</accession>
<keyword evidence="4 6" id="KW-1133">Transmembrane helix</keyword>
<feature type="domain" description="ABC3 transporter permease C-terminal" evidence="7">
    <location>
        <begin position="311"/>
        <end position="426"/>
    </location>
</feature>
<dbReference type="Pfam" id="PF02687">
    <property type="entry name" value="FtsX"/>
    <property type="match status" value="2"/>
</dbReference>
<evidence type="ECO:0000313" key="9">
    <source>
        <dbReference type="EMBL" id="GEP94062.1"/>
    </source>
</evidence>
<protein>
    <submittedName>
        <fullName evidence="9">ABC transporter permease</fullName>
    </submittedName>
</protein>
<evidence type="ECO:0000256" key="5">
    <source>
        <dbReference type="ARBA" id="ARBA00023136"/>
    </source>
</evidence>
<feature type="transmembrane region" description="Helical" evidence="6">
    <location>
        <begin position="684"/>
        <end position="707"/>
    </location>
</feature>
<feature type="transmembrane region" description="Helical" evidence="6">
    <location>
        <begin position="768"/>
        <end position="788"/>
    </location>
</feature>
<comment type="caution">
    <text evidence="9">The sequence shown here is derived from an EMBL/GenBank/DDBJ whole genome shotgun (WGS) entry which is preliminary data.</text>
</comment>
<evidence type="ECO:0000256" key="1">
    <source>
        <dbReference type="ARBA" id="ARBA00004651"/>
    </source>
</evidence>
<reference evidence="9 10" key="1">
    <citation type="submission" date="2019-07" db="EMBL/GenBank/DDBJ databases">
        <title>Whole genome shotgun sequence of Chitinophaga cymbidii NBRC 109752.</title>
        <authorList>
            <person name="Hosoyama A."/>
            <person name="Uohara A."/>
            <person name="Ohji S."/>
            <person name="Ichikawa N."/>
        </authorList>
    </citation>
    <scope>NUCLEOTIDE SEQUENCE [LARGE SCALE GENOMIC DNA]</scope>
    <source>
        <strain evidence="9 10">NBRC 109752</strain>
    </source>
</reference>
<gene>
    <name evidence="9" type="ORF">CCY01nite_03220</name>
</gene>
<feature type="transmembrane region" description="Helical" evidence="6">
    <location>
        <begin position="21"/>
        <end position="41"/>
    </location>
</feature>